<dbReference type="InterPro" id="IPR007112">
    <property type="entry name" value="Expansin/allergen_DPBB_dom"/>
</dbReference>
<dbReference type="InterPro" id="IPR036908">
    <property type="entry name" value="RlpA-like_sf"/>
</dbReference>
<evidence type="ECO:0000313" key="7">
    <source>
        <dbReference type="Proteomes" id="UP000515211"/>
    </source>
</evidence>
<dbReference type="KEGG" id="adu:107477263"/>
<comment type="subcellular location">
    <subcellularLocation>
        <location evidence="1">Secreted</location>
    </subcellularLocation>
</comment>
<evidence type="ECO:0000259" key="5">
    <source>
        <dbReference type="PROSITE" id="PS50842"/>
    </source>
</evidence>
<dbReference type="PRINTS" id="PR01225">
    <property type="entry name" value="EXPANSNFAMLY"/>
</dbReference>
<dbReference type="InterPro" id="IPR036749">
    <property type="entry name" value="Expansin_CBD_sf"/>
</dbReference>
<dbReference type="CDD" id="cd22276">
    <property type="entry name" value="DPBB_EXLA_N"/>
    <property type="match status" value="1"/>
</dbReference>
<dbReference type="GeneID" id="107477263"/>
<dbReference type="InterPro" id="IPR007117">
    <property type="entry name" value="Expansin_CBD"/>
</dbReference>
<evidence type="ECO:0000313" key="8">
    <source>
        <dbReference type="RefSeq" id="XP_015952733.1"/>
    </source>
</evidence>
<dbReference type="InterPro" id="IPR007118">
    <property type="entry name" value="Expan_Lol_pI"/>
</dbReference>
<feature type="signal peptide" evidence="4">
    <location>
        <begin position="1"/>
        <end position="20"/>
    </location>
</feature>
<feature type="domain" description="Expansin-like EG45" evidence="5">
    <location>
        <begin position="41"/>
        <end position="145"/>
    </location>
</feature>
<dbReference type="Gene3D" id="2.60.40.760">
    <property type="entry name" value="Expansin, cellulose-binding-like domain"/>
    <property type="match status" value="1"/>
</dbReference>
<proteinExistence type="inferred from homology"/>
<feature type="chain" id="PRO_5028476415" evidence="4">
    <location>
        <begin position="21"/>
        <end position="263"/>
    </location>
</feature>
<dbReference type="SUPFAM" id="SSF50685">
    <property type="entry name" value="Barwin-like endoglucanases"/>
    <property type="match status" value="1"/>
</dbReference>
<dbReference type="InterPro" id="IPR005795">
    <property type="entry name" value="LolPI"/>
</dbReference>
<dbReference type="GO" id="GO:0009653">
    <property type="term" value="P:anatomical structure morphogenesis"/>
    <property type="evidence" value="ECO:0007669"/>
    <property type="project" value="UniProtKB-ARBA"/>
</dbReference>
<accession>A0A6P4CKP4</accession>
<dbReference type="Proteomes" id="UP000515211">
    <property type="component" value="Chromosome 3"/>
</dbReference>
<keyword evidence="2" id="KW-0964">Secreted</keyword>
<dbReference type="GO" id="GO:0009505">
    <property type="term" value="C:plant-type cell wall"/>
    <property type="evidence" value="ECO:0007669"/>
    <property type="project" value="TreeGrafter"/>
</dbReference>
<dbReference type="PRINTS" id="PR00829">
    <property type="entry name" value="LOLP1ALLERGN"/>
</dbReference>
<evidence type="ECO:0000259" key="6">
    <source>
        <dbReference type="PROSITE" id="PS50843"/>
    </source>
</evidence>
<feature type="domain" description="Expansin-like CBD" evidence="6">
    <location>
        <begin position="159"/>
        <end position="242"/>
    </location>
</feature>
<name>A0A6P4CKP4_ARADU</name>
<dbReference type="GO" id="GO:0009506">
    <property type="term" value="C:plasmodesma"/>
    <property type="evidence" value="ECO:0007669"/>
    <property type="project" value="TreeGrafter"/>
</dbReference>
<comment type="similarity">
    <text evidence="3">Belongs to the expansin family.</text>
</comment>
<dbReference type="PANTHER" id="PTHR31692:SF4">
    <property type="entry name" value="EXPANSIN-LIKE A1-RELATED"/>
    <property type="match status" value="1"/>
</dbReference>
<evidence type="ECO:0000256" key="4">
    <source>
        <dbReference type="SAM" id="SignalP"/>
    </source>
</evidence>
<keyword evidence="4" id="KW-0732">Signal</keyword>
<reference evidence="8" key="2">
    <citation type="submission" date="2025-08" db="UniProtKB">
        <authorList>
            <consortium name="RefSeq"/>
        </authorList>
    </citation>
    <scope>IDENTIFICATION</scope>
    <source>
        <tissue evidence="8">Whole plant</tissue>
    </source>
</reference>
<dbReference type="Pfam" id="PF03330">
    <property type="entry name" value="DPBB_1"/>
    <property type="match status" value="1"/>
</dbReference>
<dbReference type="OrthoDB" id="623266at2759"/>
<dbReference type="FunFam" id="2.60.40.760:FF:000003">
    <property type="entry name" value="Expansin-like A2"/>
    <property type="match status" value="1"/>
</dbReference>
<protein>
    <submittedName>
        <fullName evidence="8">Expansin-like A2</fullName>
    </submittedName>
</protein>
<evidence type="ECO:0000256" key="3">
    <source>
        <dbReference type="RuleBase" id="RU003460"/>
    </source>
</evidence>
<dbReference type="GO" id="GO:0005576">
    <property type="term" value="C:extracellular region"/>
    <property type="evidence" value="ECO:0007669"/>
    <property type="project" value="UniProtKB-SubCell"/>
</dbReference>
<gene>
    <name evidence="8" type="primary">LOC107477263</name>
</gene>
<evidence type="ECO:0000256" key="1">
    <source>
        <dbReference type="ARBA" id="ARBA00004613"/>
    </source>
</evidence>
<dbReference type="Pfam" id="PF01357">
    <property type="entry name" value="Expansin_C"/>
    <property type="match status" value="1"/>
</dbReference>
<dbReference type="PROSITE" id="PS50843">
    <property type="entry name" value="EXPANSIN_CBD"/>
    <property type="match status" value="1"/>
</dbReference>
<sequence length="263" mass="28348">MAFFVCFSLLLLLLSSSATACDRCVHQSKASFFSKASALSSGACGYGELALSLSAGNLAAAVPSIFRDGAACGACFQIRCKAPKLCTKSGTRVVLTDLNKDNKTDFVLSTRAFQSLALKGKAQHLLNLGILDIEYKRVPCEYKNKNLAVRVEESSKKPNYLAIKFLYQGGQTDIVAVDVATVGSSNWSFLSRNHGAVWDTSRVPEGALQLRLVVTAGFDGKWIWAQKEVLPADWKNGVIYDSGVQITDIAQEGCATCDDGSWP</sequence>
<dbReference type="Gene3D" id="2.40.40.10">
    <property type="entry name" value="RlpA-like domain"/>
    <property type="match status" value="1"/>
</dbReference>
<dbReference type="RefSeq" id="XP_015952733.1">
    <property type="nucleotide sequence ID" value="XM_016097247.3"/>
</dbReference>
<dbReference type="InterPro" id="IPR009009">
    <property type="entry name" value="RlpA-like_DPBB"/>
</dbReference>
<dbReference type="PROSITE" id="PS50842">
    <property type="entry name" value="EXPANSIN_EG45"/>
    <property type="match status" value="1"/>
</dbReference>
<organism evidence="7 8">
    <name type="scientific">Arachis duranensis</name>
    <name type="common">Wild peanut</name>
    <dbReference type="NCBI Taxonomy" id="130453"/>
    <lineage>
        <taxon>Eukaryota</taxon>
        <taxon>Viridiplantae</taxon>
        <taxon>Streptophyta</taxon>
        <taxon>Embryophyta</taxon>
        <taxon>Tracheophyta</taxon>
        <taxon>Spermatophyta</taxon>
        <taxon>Magnoliopsida</taxon>
        <taxon>eudicotyledons</taxon>
        <taxon>Gunneridae</taxon>
        <taxon>Pentapetalae</taxon>
        <taxon>rosids</taxon>
        <taxon>fabids</taxon>
        <taxon>Fabales</taxon>
        <taxon>Fabaceae</taxon>
        <taxon>Papilionoideae</taxon>
        <taxon>50 kb inversion clade</taxon>
        <taxon>dalbergioids sensu lato</taxon>
        <taxon>Dalbergieae</taxon>
        <taxon>Pterocarpus clade</taxon>
        <taxon>Arachis</taxon>
    </lineage>
</organism>
<keyword evidence="7" id="KW-1185">Reference proteome</keyword>
<reference evidence="7" key="1">
    <citation type="journal article" date="2016" name="Nat. Genet.">
        <title>The genome sequences of Arachis duranensis and Arachis ipaensis, the diploid ancestors of cultivated peanut.</title>
        <authorList>
            <person name="Bertioli D.J."/>
            <person name="Cannon S.B."/>
            <person name="Froenicke L."/>
            <person name="Huang G."/>
            <person name="Farmer A.D."/>
            <person name="Cannon E.K."/>
            <person name="Liu X."/>
            <person name="Gao D."/>
            <person name="Clevenger J."/>
            <person name="Dash S."/>
            <person name="Ren L."/>
            <person name="Moretzsohn M.C."/>
            <person name="Shirasawa K."/>
            <person name="Huang W."/>
            <person name="Vidigal B."/>
            <person name="Abernathy B."/>
            <person name="Chu Y."/>
            <person name="Niederhuth C.E."/>
            <person name="Umale P."/>
            <person name="Araujo A.C."/>
            <person name="Kozik A."/>
            <person name="Kim K.D."/>
            <person name="Burow M.D."/>
            <person name="Varshney R.K."/>
            <person name="Wang X."/>
            <person name="Zhang X."/>
            <person name="Barkley N."/>
            <person name="Guimaraes P.M."/>
            <person name="Isobe S."/>
            <person name="Guo B."/>
            <person name="Liao B."/>
            <person name="Stalker H.T."/>
            <person name="Schmitz R.J."/>
            <person name="Scheffler B.E."/>
            <person name="Leal-Bertioli S.C."/>
            <person name="Xun X."/>
            <person name="Jackson S.A."/>
            <person name="Michelmore R."/>
            <person name="Ozias-Akins P."/>
        </authorList>
    </citation>
    <scope>NUCLEOTIDE SEQUENCE [LARGE SCALE GENOMIC DNA]</scope>
    <source>
        <strain evidence="7">cv. V14167</strain>
    </source>
</reference>
<dbReference type="AlphaFoldDB" id="A0A6P4CKP4"/>
<dbReference type="PANTHER" id="PTHR31692">
    <property type="entry name" value="EXPANSIN-B3"/>
    <property type="match status" value="1"/>
</dbReference>
<dbReference type="SUPFAM" id="SSF49590">
    <property type="entry name" value="PHL pollen allergen"/>
    <property type="match status" value="1"/>
</dbReference>
<evidence type="ECO:0000256" key="2">
    <source>
        <dbReference type="ARBA" id="ARBA00022525"/>
    </source>
</evidence>